<organism evidence="1 2">
    <name type="scientific">Naganishia cerealis</name>
    <dbReference type="NCBI Taxonomy" id="610337"/>
    <lineage>
        <taxon>Eukaryota</taxon>
        <taxon>Fungi</taxon>
        <taxon>Dikarya</taxon>
        <taxon>Basidiomycota</taxon>
        <taxon>Agaricomycotina</taxon>
        <taxon>Tremellomycetes</taxon>
        <taxon>Filobasidiales</taxon>
        <taxon>Filobasidiaceae</taxon>
        <taxon>Naganishia</taxon>
    </lineage>
</organism>
<accession>A0ACC2W631</accession>
<name>A0ACC2W631_9TREE</name>
<proteinExistence type="predicted"/>
<keyword evidence="2" id="KW-1185">Reference proteome</keyword>
<comment type="caution">
    <text evidence="1">The sequence shown here is derived from an EMBL/GenBank/DDBJ whole genome shotgun (WGS) entry which is preliminary data.</text>
</comment>
<dbReference type="EMBL" id="JASBWR010000027">
    <property type="protein sequence ID" value="KAJ9106848.1"/>
    <property type="molecule type" value="Genomic_DNA"/>
</dbReference>
<evidence type="ECO:0000313" key="1">
    <source>
        <dbReference type="EMBL" id="KAJ9106848.1"/>
    </source>
</evidence>
<evidence type="ECO:0000313" key="2">
    <source>
        <dbReference type="Proteomes" id="UP001241377"/>
    </source>
</evidence>
<gene>
    <name evidence="1" type="ORF">QFC19_002976</name>
</gene>
<reference evidence="1" key="1">
    <citation type="submission" date="2023-04" db="EMBL/GenBank/DDBJ databases">
        <title>Draft Genome sequencing of Naganishia species isolated from polar environments using Oxford Nanopore Technology.</title>
        <authorList>
            <person name="Leo P."/>
            <person name="Venkateswaran K."/>
        </authorList>
    </citation>
    <scope>NUCLEOTIDE SEQUENCE</scope>
    <source>
        <strain evidence="1">MNA-CCFEE 5261</strain>
    </source>
</reference>
<dbReference type="Proteomes" id="UP001241377">
    <property type="component" value="Unassembled WGS sequence"/>
</dbReference>
<sequence length="212" mass="24200">MRRGSLELVQKILQYQPKVVCFVGKKIWDEFEFVIKKSARPAKNAWTDLTFSSESGKSCSSRLWKCVIKRTDARRRNRDLTEQPPPTPELAVESNSTNAHPKERPKSSRPPFQWDQPRPYRVVHSPVQGGCGNTLFWVVPSTSGLVRVQVSDSQFVLQEQHPDNRKQLPEQIEHFAALGRMIEAIQHDQIPYDIFKEIDPDGVAATVALIPE</sequence>
<protein>
    <submittedName>
        <fullName evidence="1">Uncharacterized protein</fullName>
    </submittedName>
</protein>